<protein>
    <submittedName>
        <fullName evidence="1">Uncharacterized protein</fullName>
    </submittedName>
</protein>
<dbReference type="AlphaFoldDB" id="A0A9W9YV57"/>
<comment type="caution">
    <text evidence="1">The sequence shown here is derived from an EMBL/GenBank/DDBJ whole genome shotgun (WGS) entry which is preliminary data.</text>
</comment>
<accession>A0A9W9YV57</accession>
<dbReference type="OrthoDB" id="10289110at2759"/>
<keyword evidence="2" id="KW-1185">Reference proteome</keyword>
<reference evidence="1" key="1">
    <citation type="submission" date="2023-01" db="EMBL/GenBank/DDBJ databases">
        <title>Genome assembly of the deep-sea coral Lophelia pertusa.</title>
        <authorList>
            <person name="Herrera S."/>
            <person name="Cordes E."/>
        </authorList>
    </citation>
    <scope>NUCLEOTIDE SEQUENCE</scope>
    <source>
        <strain evidence="1">USNM1676648</strain>
        <tissue evidence="1">Polyp</tissue>
    </source>
</reference>
<organism evidence="1 2">
    <name type="scientific">Desmophyllum pertusum</name>
    <dbReference type="NCBI Taxonomy" id="174260"/>
    <lineage>
        <taxon>Eukaryota</taxon>
        <taxon>Metazoa</taxon>
        <taxon>Cnidaria</taxon>
        <taxon>Anthozoa</taxon>
        <taxon>Hexacorallia</taxon>
        <taxon>Scleractinia</taxon>
        <taxon>Caryophylliina</taxon>
        <taxon>Caryophylliidae</taxon>
        <taxon>Desmophyllum</taxon>
    </lineage>
</organism>
<proteinExistence type="predicted"/>
<evidence type="ECO:0000313" key="2">
    <source>
        <dbReference type="Proteomes" id="UP001163046"/>
    </source>
</evidence>
<evidence type="ECO:0000313" key="1">
    <source>
        <dbReference type="EMBL" id="KAJ7370025.1"/>
    </source>
</evidence>
<sequence length="62" mass="7243">MKKSKGVKPGAFVLNVEPVAEDFCTVLPAHYKNPQVGCRCYYCEKHNKKSRGRRFFKLPRFH</sequence>
<name>A0A9W9YV57_9CNID</name>
<dbReference type="EMBL" id="MU826875">
    <property type="protein sequence ID" value="KAJ7370025.1"/>
    <property type="molecule type" value="Genomic_DNA"/>
</dbReference>
<dbReference type="Proteomes" id="UP001163046">
    <property type="component" value="Unassembled WGS sequence"/>
</dbReference>
<gene>
    <name evidence="1" type="ORF">OS493_034757</name>
</gene>